<evidence type="ECO:0000256" key="8">
    <source>
        <dbReference type="PROSITE-ProRule" id="PRU00023"/>
    </source>
</evidence>
<evidence type="ECO:0000256" key="7">
    <source>
        <dbReference type="ARBA" id="ARBA00023136"/>
    </source>
</evidence>
<dbReference type="SUPFAM" id="SSF48403">
    <property type="entry name" value="Ankyrin repeat"/>
    <property type="match status" value="1"/>
</dbReference>
<dbReference type="AlphaFoldDB" id="A0A834TK87"/>
<comment type="subcellular location">
    <subcellularLocation>
        <location evidence="2">Cell membrane</location>
        <topology evidence="2">Peripheral membrane protein</topology>
        <orientation evidence="2">Cytoplasmic side</orientation>
    </subcellularLocation>
    <subcellularLocation>
        <location evidence="1">Membrane</location>
        <topology evidence="1">Multi-pass membrane protein</topology>
    </subcellularLocation>
</comment>
<evidence type="ECO:0000256" key="1">
    <source>
        <dbReference type="ARBA" id="ARBA00004141"/>
    </source>
</evidence>
<evidence type="ECO:0000256" key="2">
    <source>
        <dbReference type="ARBA" id="ARBA00004413"/>
    </source>
</evidence>
<feature type="repeat" description="ANK" evidence="8">
    <location>
        <begin position="16"/>
        <end position="38"/>
    </location>
</feature>
<dbReference type="Gene3D" id="1.25.40.20">
    <property type="entry name" value="Ankyrin repeat-containing domain"/>
    <property type="match status" value="1"/>
</dbReference>
<dbReference type="EMBL" id="JAAIUW010000008">
    <property type="protein sequence ID" value="KAF7822445.1"/>
    <property type="molecule type" value="Genomic_DNA"/>
</dbReference>
<keyword evidence="12" id="KW-1185">Reference proteome</keyword>
<feature type="transmembrane region" description="Helical" evidence="9">
    <location>
        <begin position="329"/>
        <end position="354"/>
    </location>
</feature>
<keyword evidence="3 9" id="KW-0812">Transmembrane</keyword>
<dbReference type="PANTHER" id="PTHR24186">
    <property type="entry name" value="PROTEIN PHOSPHATASE 1 REGULATORY SUBUNIT"/>
    <property type="match status" value="1"/>
</dbReference>
<keyword evidence="6 8" id="KW-0040">ANK repeat</keyword>
<dbReference type="Pfam" id="PF12796">
    <property type="entry name" value="Ank_2"/>
    <property type="match status" value="1"/>
</dbReference>
<feature type="transmembrane region" description="Helical" evidence="9">
    <location>
        <begin position="298"/>
        <end position="323"/>
    </location>
</feature>
<evidence type="ECO:0000256" key="9">
    <source>
        <dbReference type="SAM" id="Phobius"/>
    </source>
</evidence>
<evidence type="ECO:0000256" key="5">
    <source>
        <dbReference type="ARBA" id="ARBA00022989"/>
    </source>
</evidence>
<feature type="transmembrane region" description="Helical" evidence="9">
    <location>
        <begin position="361"/>
        <end position="379"/>
    </location>
</feature>
<feature type="domain" description="PGG" evidence="10">
    <location>
        <begin position="209"/>
        <end position="323"/>
    </location>
</feature>
<reference evidence="11" key="1">
    <citation type="submission" date="2020-09" db="EMBL/GenBank/DDBJ databases">
        <title>Genome-Enabled Discovery of Anthraquinone Biosynthesis in Senna tora.</title>
        <authorList>
            <person name="Kang S.-H."/>
            <person name="Pandey R.P."/>
            <person name="Lee C.-M."/>
            <person name="Sim J.-S."/>
            <person name="Jeong J.-T."/>
            <person name="Choi B.-S."/>
            <person name="Jung M."/>
            <person name="Ginzburg D."/>
            <person name="Zhao K."/>
            <person name="Won S.Y."/>
            <person name="Oh T.-J."/>
            <person name="Yu Y."/>
            <person name="Kim N.-H."/>
            <person name="Lee O.R."/>
            <person name="Lee T.-H."/>
            <person name="Bashyal P."/>
            <person name="Kim T.-S."/>
            <person name="Lee W.-H."/>
            <person name="Kawkins C."/>
            <person name="Kim C.-K."/>
            <person name="Kim J.S."/>
            <person name="Ahn B.O."/>
            <person name="Rhee S.Y."/>
            <person name="Sohng J.K."/>
        </authorList>
    </citation>
    <scope>NUCLEOTIDE SEQUENCE</scope>
    <source>
        <tissue evidence="11">Leaf</tissue>
    </source>
</reference>
<comment type="caution">
    <text evidence="11">The sequence shown here is derived from an EMBL/GenBank/DDBJ whole genome shotgun (WGS) entry which is preliminary data.</text>
</comment>
<sequence length="416" mass="46823">MLMEKRPELINLKDHKGRLPLHCASSMGDVESVRILINASPASALEWNMKGYLPIHVACRKGHVHVVQEFVQQPWFDPMESLNPKGQNILHIAAKRGKDKVVKYILREKKLEVQSLLNQKDKNGNTPLHLASKYLFPKVLLLLTQEKSLNVNLLNNDGMTARDIVMFIRRTPPTMRELLSYAILNSIGSPLSEKGRRLRRSPSKRPQVEWIKDRVSTILVVAILVSTVTFAGGYTVPGGLYSSENKDIEKIGKATLVNRRMFQIFTICDVIAMYSSTMGAFILLWAQLGDFHLAFSATYVALCLLGLALVTMSVAFMAAIHVVVETLPWLAYSVMIMGILFIMMFLFLFVVLTFPLGTRSFLLRHVSNLIFGVIIPYSGSYSKFKKVKVLQESQEINQCYVVEANSSTNILHQPAN</sequence>
<dbReference type="SMART" id="SM00248">
    <property type="entry name" value="ANK"/>
    <property type="match status" value="4"/>
</dbReference>
<dbReference type="InterPro" id="IPR036770">
    <property type="entry name" value="Ankyrin_rpt-contain_sf"/>
</dbReference>
<evidence type="ECO:0000256" key="4">
    <source>
        <dbReference type="ARBA" id="ARBA00022737"/>
    </source>
</evidence>
<dbReference type="PROSITE" id="PS50297">
    <property type="entry name" value="ANK_REP_REGION"/>
    <property type="match status" value="2"/>
</dbReference>
<dbReference type="Proteomes" id="UP000634136">
    <property type="component" value="Unassembled WGS sequence"/>
</dbReference>
<dbReference type="Pfam" id="PF13962">
    <property type="entry name" value="PGG"/>
    <property type="match status" value="1"/>
</dbReference>
<feature type="transmembrane region" description="Helical" evidence="9">
    <location>
        <begin position="262"/>
        <end position="286"/>
    </location>
</feature>
<dbReference type="OrthoDB" id="598775at2759"/>
<evidence type="ECO:0000313" key="12">
    <source>
        <dbReference type="Proteomes" id="UP000634136"/>
    </source>
</evidence>
<gene>
    <name evidence="11" type="ORF">G2W53_027900</name>
</gene>
<keyword evidence="5 9" id="KW-1133">Transmembrane helix</keyword>
<evidence type="ECO:0000256" key="6">
    <source>
        <dbReference type="ARBA" id="ARBA00023043"/>
    </source>
</evidence>
<keyword evidence="4" id="KW-0677">Repeat</keyword>
<evidence type="ECO:0000313" key="11">
    <source>
        <dbReference type="EMBL" id="KAF7822445.1"/>
    </source>
</evidence>
<dbReference type="InterPro" id="IPR002110">
    <property type="entry name" value="Ankyrin_rpt"/>
</dbReference>
<dbReference type="PROSITE" id="PS50088">
    <property type="entry name" value="ANK_REPEAT"/>
    <property type="match status" value="2"/>
</dbReference>
<feature type="repeat" description="ANK" evidence="8">
    <location>
        <begin position="85"/>
        <end position="107"/>
    </location>
</feature>
<dbReference type="GO" id="GO:0005886">
    <property type="term" value="C:plasma membrane"/>
    <property type="evidence" value="ECO:0007669"/>
    <property type="project" value="UniProtKB-SubCell"/>
</dbReference>
<dbReference type="Pfam" id="PF00023">
    <property type="entry name" value="Ank"/>
    <property type="match status" value="1"/>
</dbReference>
<protein>
    <submittedName>
        <fullName evidence="11">Protein ACCELERATED CELL DEATH 6-like</fullName>
    </submittedName>
</protein>
<keyword evidence="7 9" id="KW-0472">Membrane</keyword>
<dbReference type="PANTHER" id="PTHR24186:SF46">
    <property type="entry name" value="PROTEIN ACCELERATED CELL DEATH 6-LIKE"/>
    <property type="match status" value="1"/>
</dbReference>
<dbReference type="InterPro" id="IPR026961">
    <property type="entry name" value="PGG_dom"/>
</dbReference>
<organism evidence="11 12">
    <name type="scientific">Senna tora</name>
    <dbReference type="NCBI Taxonomy" id="362788"/>
    <lineage>
        <taxon>Eukaryota</taxon>
        <taxon>Viridiplantae</taxon>
        <taxon>Streptophyta</taxon>
        <taxon>Embryophyta</taxon>
        <taxon>Tracheophyta</taxon>
        <taxon>Spermatophyta</taxon>
        <taxon>Magnoliopsida</taxon>
        <taxon>eudicotyledons</taxon>
        <taxon>Gunneridae</taxon>
        <taxon>Pentapetalae</taxon>
        <taxon>rosids</taxon>
        <taxon>fabids</taxon>
        <taxon>Fabales</taxon>
        <taxon>Fabaceae</taxon>
        <taxon>Caesalpinioideae</taxon>
        <taxon>Cassia clade</taxon>
        <taxon>Senna</taxon>
    </lineage>
</organism>
<name>A0A834TK87_9FABA</name>
<feature type="transmembrane region" description="Helical" evidence="9">
    <location>
        <begin position="215"/>
        <end position="236"/>
    </location>
</feature>
<accession>A0A834TK87</accession>
<evidence type="ECO:0000259" key="10">
    <source>
        <dbReference type="Pfam" id="PF13962"/>
    </source>
</evidence>
<proteinExistence type="predicted"/>
<evidence type="ECO:0000256" key="3">
    <source>
        <dbReference type="ARBA" id="ARBA00022692"/>
    </source>
</evidence>